<dbReference type="InterPro" id="IPR017850">
    <property type="entry name" value="Alkaline_phosphatase_core_sf"/>
</dbReference>
<dbReference type="GO" id="GO:0016529">
    <property type="term" value="C:sarcoplasmic reticulum"/>
    <property type="evidence" value="ECO:0007669"/>
    <property type="project" value="TreeGrafter"/>
</dbReference>
<dbReference type="GO" id="GO:0046872">
    <property type="term" value="F:metal ion binding"/>
    <property type="evidence" value="ECO:0007669"/>
    <property type="project" value="InterPro"/>
</dbReference>
<sequence length="668" mass="75195">MDQDGSRWCLESKSTVPPRRSNASFVRSAFFRPRCAQHLTVCAAAALHCPTDYAQHPVILVSTDGFRADYLNRDLTPTLKKLAESGIHAPYLQPSYPTQTFPNHYTIVTGLYPESHGIISNKFYDPEFHATFSIGTEESKKGRWWDGEPIWNTMTRQVNEKLQYVDQMLQRLVDGLEKRELLQCVNLIILADHGMASSVGLSDHVIKLKDYIPDIYDSAYTFTGAFSRIDPKNKSEAEVEQDIMSKLACKREELRVYLREDLPTRLHFSNNRRIEDIVLDLDPGYVATVSSSFSNLGNHGYDYYNHEMDALFIALGPDFLHNMEIEPFHNIELYNLMCHLTGVKPSPNNGTLGSLYHILAQPPEYPQLPKEEKPPTLGFPEGDLGTLLGMSGCEGDLEFPEDWLASLNFTFEQQQELEATHVPWGVPYSGCLPANLTLLHHPDHVTGYSEALRMPLWTSFSVESGRLGTALEQWCSDVRLHADTTPTCASYDVLEPFNITMYPLFAPKYSKDASLGRLPYLVSNAVPVSLSLAKHWEQLMEQLVPAWLEVLGPLNLLVGPVFDNNADSFPDNFLDFSSPEVPSDLFAVITWCTEPVSSLKACPHAKLDANSFIFLQKQLVTNCMDAEKYTHEFSAKVHDVEVVTGLTLYPDIGAFSRTSLILRSHSDM</sequence>
<feature type="domain" description="ENPP1-3/EXOG-like endonuclease/phosphodiesterase" evidence="4">
    <location>
        <begin position="441"/>
        <end position="655"/>
    </location>
</feature>
<keyword evidence="6" id="KW-1185">Reference proteome</keyword>
<evidence type="ECO:0000259" key="4">
    <source>
        <dbReference type="SMART" id="SM00477"/>
    </source>
</evidence>
<dbReference type="InterPro" id="IPR020821">
    <property type="entry name" value="ENPP1-3/EXOG-like_nuc-like"/>
</dbReference>
<organism evidence="5 6">
    <name type="scientific">Portunus trituberculatus</name>
    <name type="common">Swimming crab</name>
    <name type="synonym">Neptunus trituberculatus</name>
    <dbReference type="NCBI Taxonomy" id="210409"/>
    <lineage>
        <taxon>Eukaryota</taxon>
        <taxon>Metazoa</taxon>
        <taxon>Ecdysozoa</taxon>
        <taxon>Arthropoda</taxon>
        <taxon>Crustacea</taxon>
        <taxon>Multicrustacea</taxon>
        <taxon>Malacostraca</taxon>
        <taxon>Eumalacostraca</taxon>
        <taxon>Eucarida</taxon>
        <taxon>Decapoda</taxon>
        <taxon>Pleocyemata</taxon>
        <taxon>Brachyura</taxon>
        <taxon>Eubrachyura</taxon>
        <taxon>Portunoidea</taxon>
        <taxon>Portunidae</taxon>
        <taxon>Portuninae</taxon>
        <taxon>Portunus</taxon>
    </lineage>
</organism>
<evidence type="ECO:0000256" key="1">
    <source>
        <dbReference type="ARBA" id="ARBA00022801"/>
    </source>
</evidence>
<dbReference type="CDD" id="cd16018">
    <property type="entry name" value="Enpp"/>
    <property type="match status" value="1"/>
</dbReference>
<dbReference type="Gene3D" id="3.40.720.10">
    <property type="entry name" value="Alkaline Phosphatase, subunit A"/>
    <property type="match status" value="2"/>
</dbReference>
<evidence type="ECO:0000256" key="3">
    <source>
        <dbReference type="SAM" id="MobiDB-lite"/>
    </source>
</evidence>
<name>A0A5B7EEI4_PORTR</name>
<gene>
    <name evidence="5" type="primary">ENPP2</name>
    <name evidence="5" type="ORF">E2C01_026067</name>
</gene>
<dbReference type="GO" id="GO:0031674">
    <property type="term" value="C:I band"/>
    <property type="evidence" value="ECO:0007669"/>
    <property type="project" value="TreeGrafter"/>
</dbReference>
<feature type="region of interest" description="Disordered" evidence="3">
    <location>
        <begin position="1"/>
        <end position="20"/>
    </location>
</feature>
<dbReference type="SUPFAM" id="SSF53649">
    <property type="entry name" value="Alkaline phosphatase-like"/>
    <property type="match status" value="1"/>
</dbReference>
<evidence type="ECO:0000256" key="2">
    <source>
        <dbReference type="ARBA" id="ARBA00023180"/>
    </source>
</evidence>
<dbReference type="PANTHER" id="PTHR10151">
    <property type="entry name" value="ECTONUCLEOTIDE PYROPHOSPHATASE/PHOSPHODIESTERASE"/>
    <property type="match status" value="1"/>
</dbReference>
<dbReference type="SMART" id="SM00477">
    <property type="entry name" value="NUC"/>
    <property type="match status" value="1"/>
</dbReference>
<keyword evidence="2" id="KW-0325">Glycoprotein</keyword>
<evidence type="ECO:0000313" key="5">
    <source>
        <dbReference type="EMBL" id="MPC32740.1"/>
    </source>
</evidence>
<dbReference type="Gene3D" id="3.40.570.10">
    <property type="entry name" value="Extracellular Endonuclease, subunit A"/>
    <property type="match status" value="1"/>
</dbReference>
<dbReference type="GO" id="GO:0003676">
    <property type="term" value="F:nucleic acid binding"/>
    <property type="evidence" value="ECO:0007669"/>
    <property type="project" value="InterPro"/>
</dbReference>
<dbReference type="InterPro" id="IPR044929">
    <property type="entry name" value="DNA/RNA_non-sp_Endonuclease_sf"/>
</dbReference>
<reference evidence="5 6" key="1">
    <citation type="submission" date="2019-05" db="EMBL/GenBank/DDBJ databases">
        <title>Another draft genome of Portunus trituberculatus and its Hox gene families provides insights of decapod evolution.</title>
        <authorList>
            <person name="Jeong J.-H."/>
            <person name="Song I."/>
            <person name="Kim S."/>
            <person name="Choi T."/>
            <person name="Kim D."/>
            <person name="Ryu S."/>
            <person name="Kim W."/>
        </authorList>
    </citation>
    <scope>NUCLEOTIDE SEQUENCE [LARGE SCALE GENOMIC DNA]</scope>
    <source>
        <tissue evidence="5">Muscle</tissue>
    </source>
</reference>
<dbReference type="GO" id="GO:0016787">
    <property type="term" value="F:hydrolase activity"/>
    <property type="evidence" value="ECO:0007669"/>
    <property type="project" value="UniProtKB-KW"/>
</dbReference>
<dbReference type="Proteomes" id="UP000324222">
    <property type="component" value="Unassembled WGS sequence"/>
</dbReference>
<evidence type="ECO:0000313" key="6">
    <source>
        <dbReference type="Proteomes" id="UP000324222"/>
    </source>
</evidence>
<dbReference type="AlphaFoldDB" id="A0A5B7EEI4"/>
<dbReference type="PANTHER" id="PTHR10151:SF114">
    <property type="entry name" value="ECTONUCLEOTIDE PYROPHOSPHATASE_PHOSPHODIESTERASE C27A7.3"/>
    <property type="match status" value="1"/>
</dbReference>
<dbReference type="InterPro" id="IPR002591">
    <property type="entry name" value="Phosphodiest/P_Trfase"/>
</dbReference>
<dbReference type="GO" id="GO:0055120">
    <property type="term" value="C:striated muscle dense body"/>
    <property type="evidence" value="ECO:0007669"/>
    <property type="project" value="TreeGrafter"/>
</dbReference>
<dbReference type="EMBL" id="VSRR010002684">
    <property type="protein sequence ID" value="MPC32740.1"/>
    <property type="molecule type" value="Genomic_DNA"/>
</dbReference>
<proteinExistence type="predicted"/>
<keyword evidence="1" id="KW-0378">Hydrolase</keyword>
<dbReference type="InterPro" id="IPR044925">
    <property type="entry name" value="His-Me_finger_sf"/>
</dbReference>
<dbReference type="Pfam" id="PF01663">
    <property type="entry name" value="Phosphodiest"/>
    <property type="match status" value="1"/>
</dbReference>
<dbReference type="SUPFAM" id="SSF54060">
    <property type="entry name" value="His-Me finger endonucleases"/>
    <property type="match status" value="1"/>
</dbReference>
<accession>A0A5B7EEI4</accession>
<comment type="caution">
    <text evidence="5">The sequence shown here is derived from an EMBL/GenBank/DDBJ whole genome shotgun (WGS) entry which is preliminary data.</text>
</comment>
<dbReference type="OrthoDB" id="415411at2759"/>
<protein>
    <submittedName>
        <fullName evidence="5">Ectonucleotide pyrophosphatase/phosphodiesterase family member 2</fullName>
    </submittedName>
</protein>